<dbReference type="InterPro" id="IPR000873">
    <property type="entry name" value="AMP-dep_synth/lig_dom"/>
</dbReference>
<dbReference type="InterPro" id="IPR025110">
    <property type="entry name" value="AMP-bd_C"/>
</dbReference>
<evidence type="ECO:0000259" key="7">
    <source>
        <dbReference type="Pfam" id="PF13193"/>
    </source>
</evidence>
<feature type="transmembrane region" description="Helical" evidence="5">
    <location>
        <begin position="89"/>
        <end position="110"/>
    </location>
</feature>
<dbReference type="Gene3D" id="3.40.50.12780">
    <property type="entry name" value="N-terminal domain of ligase-like"/>
    <property type="match status" value="1"/>
</dbReference>
<keyword evidence="3" id="KW-0436">Ligase</keyword>
<gene>
    <name evidence="8" type="ORF">CLODIP_2_CD06214</name>
</gene>
<proteinExistence type="inferred from homology"/>
<feature type="domain" description="AMP-binding enzyme C-terminal" evidence="7">
    <location>
        <begin position="485"/>
        <end position="562"/>
    </location>
</feature>
<dbReference type="PANTHER" id="PTHR24096:SF149">
    <property type="entry name" value="AMP-BINDING DOMAIN-CONTAINING PROTEIN-RELATED"/>
    <property type="match status" value="1"/>
</dbReference>
<keyword evidence="4" id="KW-0576">Peroxisome</keyword>
<dbReference type="Proteomes" id="UP000494165">
    <property type="component" value="Unassembled WGS sequence"/>
</dbReference>
<dbReference type="SUPFAM" id="SSF56801">
    <property type="entry name" value="Acetyl-CoA synthetase-like"/>
    <property type="match status" value="1"/>
</dbReference>
<evidence type="ECO:0000256" key="2">
    <source>
        <dbReference type="ARBA" id="ARBA00006432"/>
    </source>
</evidence>
<keyword evidence="9" id="KW-1185">Reference proteome</keyword>
<keyword evidence="5" id="KW-0472">Membrane</keyword>
<dbReference type="Gene3D" id="3.30.300.30">
    <property type="match status" value="1"/>
</dbReference>
<evidence type="ECO:0000256" key="5">
    <source>
        <dbReference type="SAM" id="Phobius"/>
    </source>
</evidence>
<dbReference type="InterPro" id="IPR045851">
    <property type="entry name" value="AMP-bd_C_sf"/>
</dbReference>
<evidence type="ECO:0008006" key="10">
    <source>
        <dbReference type="Google" id="ProtNLM"/>
    </source>
</evidence>
<evidence type="ECO:0000256" key="3">
    <source>
        <dbReference type="ARBA" id="ARBA00022598"/>
    </source>
</evidence>
<evidence type="ECO:0000313" key="9">
    <source>
        <dbReference type="Proteomes" id="UP000494165"/>
    </source>
</evidence>
<organism evidence="8 9">
    <name type="scientific">Cloeon dipterum</name>
    <dbReference type="NCBI Taxonomy" id="197152"/>
    <lineage>
        <taxon>Eukaryota</taxon>
        <taxon>Metazoa</taxon>
        <taxon>Ecdysozoa</taxon>
        <taxon>Arthropoda</taxon>
        <taxon>Hexapoda</taxon>
        <taxon>Insecta</taxon>
        <taxon>Pterygota</taxon>
        <taxon>Palaeoptera</taxon>
        <taxon>Ephemeroptera</taxon>
        <taxon>Pisciforma</taxon>
        <taxon>Baetidae</taxon>
        <taxon>Cloeon</taxon>
    </lineage>
</organism>
<dbReference type="GO" id="GO:0016405">
    <property type="term" value="F:CoA-ligase activity"/>
    <property type="evidence" value="ECO:0007669"/>
    <property type="project" value="TreeGrafter"/>
</dbReference>
<reference evidence="8 9" key="1">
    <citation type="submission" date="2020-04" db="EMBL/GenBank/DDBJ databases">
        <authorList>
            <person name="Alioto T."/>
            <person name="Alioto T."/>
            <person name="Gomez Garrido J."/>
        </authorList>
    </citation>
    <scope>NUCLEOTIDE SEQUENCE [LARGE SCALE GENOMIC DNA]</scope>
</reference>
<feature type="domain" description="AMP-dependent synthetase/ligase" evidence="6">
    <location>
        <begin position="50"/>
        <end position="432"/>
    </location>
</feature>
<evidence type="ECO:0000256" key="1">
    <source>
        <dbReference type="ARBA" id="ARBA00004275"/>
    </source>
</evidence>
<keyword evidence="5" id="KW-0812">Transmembrane</keyword>
<dbReference type="OrthoDB" id="10253869at2759"/>
<dbReference type="Pfam" id="PF00501">
    <property type="entry name" value="AMP-binding"/>
    <property type="match status" value="1"/>
</dbReference>
<evidence type="ECO:0000256" key="4">
    <source>
        <dbReference type="ARBA" id="ARBA00023140"/>
    </source>
</evidence>
<accession>A0A8S1DRT2</accession>
<sequence length="576" mass="64183">MVNQSKIGDTADEGEIFKSLIACDPNKFPKTSFPEYIFKLLGKQLHAVAEKPWLVDVCTDKKVLFGEVEQLARRVASGLARRGFAKGDILYFVCHDIVYIGVLQLAVWLLGGVTRGCCQIEQPGIELQAQSERNRKLFLISEEYRRQMNDIHCKFVAVDADTVQAIRKAISLTDMDCTIINVGDSDIEETTKFSDLAGDDGTAFPDSVKIDPNDILLICNTSGSTGAQKGVIHSHETFVNLIASLEPLLLAAGPDVSKMTTASNYVISYLWTTAVHLGTGNTVYCVSKYKKEELIPQLLKYKPQEVFLYPYITNGFARSSELDKHDFSFLKAISLGGSIVDPTTVHLLQRKFPHTRVNVTFGSTECMGISMNVNSATTLFGTTPNGEEIVSCGVLFPLVEAKIVDVETNKLLGRNKLGRLFIRGRNIMKGYLVEKGKEPNRSSIDEEGWFDTGDLVFMDSKGQLFVRERVSFMFKYYMHYVNPTEIEAVLQKHPAVQMACVIGVPDKETTNLAKALVVLKDRETTCTEEELLQWVANKLTLYKHLHGGLHFVDSLPENKGGKLDRAAAKKKYSQTY</sequence>
<dbReference type="GO" id="GO:0005777">
    <property type="term" value="C:peroxisome"/>
    <property type="evidence" value="ECO:0007669"/>
    <property type="project" value="UniProtKB-SubCell"/>
</dbReference>
<dbReference type="AlphaFoldDB" id="A0A8S1DRT2"/>
<keyword evidence="5" id="KW-1133">Transmembrane helix</keyword>
<comment type="similarity">
    <text evidence="2">Belongs to the ATP-dependent AMP-binding enzyme family.</text>
</comment>
<dbReference type="PANTHER" id="PTHR24096">
    <property type="entry name" value="LONG-CHAIN-FATTY-ACID--COA LIGASE"/>
    <property type="match status" value="1"/>
</dbReference>
<name>A0A8S1DRT2_9INSE</name>
<protein>
    <recommendedName>
        <fullName evidence="10">AMP-dependent synthetase/ligase domain-containing protein</fullName>
    </recommendedName>
</protein>
<comment type="caution">
    <text evidence="8">The sequence shown here is derived from an EMBL/GenBank/DDBJ whole genome shotgun (WGS) entry which is preliminary data.</text>
</comment>
<comment type="subcellular location">
    <subcellularLocation>
        <location evidence="1">Peroxisome</location>
    </subcellularLocation>
</comment>
<dbReference type="EMBL" id="CADEPI010000278">
    <property type="protein sequence ID" value="CAB3382632.1"/>
    <property type="molecule type" value="Genomic_DNA"/>
</dbReference>
<evidence type="ECO:0000313" key="8">
    <source>
        <dbReference type="EMBL" id="CAB3382632.1"/>
    </source>
</evidence>
<dbReference type="InterPro" id="IPR042099">
    <property type="entry name" value="ANL_N_sf"/>
</dbReference>
<evidence type="ECO:0000259" key="6">
    <source>
        <dbReference type="Pfam" id="PF00501"/>
    </source>
</evidence>
<dbReference type="Pfam" id="PF13193">
    <property type="entry name" value="AMP-binding_C"/>
    <property type="match status" value="1"/>
</dbReference>